<dbReference type="Proteomes" id="UP001162483">
    <property type="component" value="Unassembled WGS sequence"/>
</dbReference>
<dbReference type="EMBL" id="CATNWA010019547">
    <property type="protein sequence ID" value="CAI9613824.1"/>
    <property type="molecule type" value="Genomic_DNA"/>
</dbReference>
<reference evidence="2" key="1">
    <citation type="submission" date="2023-05" db="EMBL/GenBank/DDBJ databases">
        <authorList>
            <person name="Stuckert A."/>
        </authorList>
    </citation>
    <scope>NUCLEOTIDE SEQUENCE</scope>
</reference>
<evidence type="ECO:0000313" key="2">
    <source>
        <dbReference type="EMBL" id="CAI9613824.1"/>
    </source>
</evidence>
<keyword evidence="3" id="KW-1185">Reference proteome</keyword>
<protein>
    <submittedName>
        <fullName evidence="2">Uncharacterized protein</fullName>
    </submittedName>
</protein>
<sequence>MSNERYTSEEVYRILSMSGESKGEDSLTQSASEYEPVDSSGTLTGRLNDREEVSGKIRCTRPHEAEVLGSLDLSHMQQSASTSTALPFGELASTSGLVCPGLFYTSTAVSLGDVASPISAVQAAVVASTSIVPQPPRIRTQAFRTPSVLPDLLANPDWQPTDSAAPVLPPFTAQPRIQVVTAHLTTPLEFMELFFTEDLYNLILAKAIYCICSTIYRRKPKFNPCQTIRMETHYGFRM</sequence>
<comment type="caution">
    <text evidence="2">The sequence shown here is derived from an EMBL/GenBank/DDBJ whole genome shotgun (WGS) entry which is preliminary data.</text>
</comment>
<organism evidence="2 3">
    <name type="scientific">Staurois parvus</name>
    <dbReference type="NCBI Taxonomy" id="386267"/>
    <lineage>
        <taxon>Eukaryota</taxon>
        <taxon>Metazoa</taxon>
        <taxon>Chordata</taxon>
        <taxon>Craniata</taxon>
        <taxon>Vertebrata</taxon>
        <taxon>Euteleostomi</taxon>
        <taxon>Amphibia</taxon>
        <taxon>Batrachia</taxon>
        <taxon>Anura</taxon>
        <taxon>Neobatrachia</taxon>
        <taxon>Ranoidea</taxon>
        <taxon>Ranidae</taxon>
        <taxon>Staurois</taxon>
    </lineage>
</organism>
<feature type="region of interest" description="Disordered" evidence="1">
    <location>
        <begin position="17"/>
        <end position="48"/>
    </location>
</feature>
<evidence type="ECO:0000313" key="3">
    <source>
        <dbReference type="Proteomes" id="UP001162483"/>
    </source>
</evidence>
<gene>
    <name evidence="2" type="ORF">SPARVUS_LOCUS14955145</name>
</gene>
<evidence type="ECO:0000256" key="1">
    <source>
        <dbReference type="SAM" id="MobiDB-lite"/>
    </source>
</evidence>
<proteinExistence type="predicted"/>
<accession>A0ABN9GXF3</accession>
<name>A0ABN9GXF3_9NEOB</name>